<name>A0ABW4HKJ2_9FLAO</name>
<reference evidence="2" key="1">
    <citation type="journal article" date="2019" name="Int. J. Syst. Evol. Microbiol.">
        <title>The Global Catalogue of Microorganisms (GCM) 10K type strain sequencing project: providing services to taxonomists for standard genome sequencing and annotation.</title>
        <authorList>
            <consortium name="The Broad Institute Genomics Platform"/>
            <consortium name="The Broad Institute Genome Sequencing Center for Infectious Disease"/>
            <person name="Wu L."/>
            <person name="Ma J."/>
        </authorList>
    </citation>
    <scope>NUCLEOTIDE SEQUENCE [LARGE SCALE GENOMIC DNA]</scope>
    <source>
        <strain evidence="2">CCUG 70865</strain>
    </source>
</reference>
<evidence type="ECO:0000313" key="2">
    <source>
        <dbReference type="Proteomes" id="UP001597138"/>
    </source>
</evidence>
<dbReference type="RefSeq" id="WP_379813633.1">
    <property type="nucleotide sequence ID" value="NZ_JBHUDZ010000018.1"/>
</dbReference>
<proteinExistence type="predicted"/>
<organism evidence="1 2">
    <name type="scientific">Flavobacterium artemisiae</name>
    <dbReference type="NCBI Taxonomy" id="2126556"/>
    <lineage>
        <taxon>Bacteria</taxon>
        <taxon>Pseudomonadati</taxon>
        <taxon>Bacteroidota</taxon>
        <taxon>Flavobacteriia</taxon>
        <taxon>Flavobacteriales</taxon>
        <taxon>Flavobacteriaceae</taxon>
        <taxon>Flavobacterium</taxon>
    </lineage>
</organism>
<comment type="caution">
    <text evidence="1">The sequence shown here is derived from an EMBL/GenBank/DDBJ whole genome shotgun (WGS) entry which is preliminary data.</text>
</comment>
<accession>A0ABW4HKJ2</accession>
<sequence length="188" mass="22322">MKEIFSFFRETSKKSFLKSQSIIINHEDYDPYSEDLNILENLLDEEEYSEVINYNEINIMLSPRAHLYKSYALQQIGNEKDARMETIIADKILEGISLTGDGTLEFPYIVTRISDERDFLRYLNEDPKIQSLIKSNDKTIDLLECVSGKQFHFDITNCFKRMQNLIDKGKLQLSLEEVEQKKWWQFWK</sequence>
<protein>
    <submittedName>
        <fullName evidence="1">DUF4919 domain-containing protein</fullName>
    </submittedName>
</protein>
<dbReference type="Proteomes" id="UP001597138">
    <property type="component" value="Unassembled WGS sequence"/>
</dbReference>
<evidence type="ECO:0000313" key="1">
    <source>
        <dbReference type="EMBL" id="MFD1605822.1"/>
    </source>
</evidence>
<keyword evidence="2" id="KW-1185">Reference proteome</keyword>
<gene>
    <name evidence="1" type="ORF">ACFSC2_24000</name>
</gene>
<dbReference type="EMBL" id="JBHUDZ010000018">
    <property type="protein sequence ID" value="MFD1605822.1"/>
    <property type="molecule type" value="Genomic_DNA"/>
</dbReference>